<evidence type="ECO:0000259" key="2">
    <source>
        <dbReference type="PROSITE" id="PS51819"/>
    </source>
</evidence>
<keyword evidence="1" id="KW-0479">Metal-binding</keyword>
<dbReference type="EMBL" id="JAHVHU010000008">
    <property type="protein sequence ID" value="MBY5958321.1"/>
    <property type="molecule type" value="Genomic_DNA"/>
</dbReference>
<dbReference type="GO" id="GO:0004493">
    <property type="term" value="F:methylmalonyl-CoA epimerase activity"/>
    <property type="evidence" value="ECO:0007669"/>
    <property type="project" value="TreeGrafter"/>
</dbReference>
<comment type="caution">
    <text evidence="3">The sequence shown here is derived from an EMBL/GenBank/DDBJ whole genome shotgun (WGS) entry which is preliminary data.</text>
</comment>
<keyword evidence="4" id="KW-1185">Reference proteome</keyword>
<dbReference type="InterPro" id="IPR004360">
    <property type="entry name" value="Glyas_Fos-R_dOase_dom"/>
</dbReference>
<dbReference type="GO" id="GO:0046872">
    <property type="term" value="F:metal ion binding"/>
    <property type="evidence" value="ECO:0007669"/>
    <property type="project" value="UniProtKB-KW"/>
</dbReference>
<dbReference type="PANTHER" id="PTHR43048:SF3">
    <property type="entry name" value="METHYLMALONYL-COA EPIMERASE, MITOCHONDRIAL"/>
    <property type="match status" value="1"/>
</dbReference>
<dbReference type="InterPro" id="IPR029068">
    <property type="entry name" value="Glyas_Bleomycin-R_OHBP_Dase"/>
</dbReference>
<reference evidence="3" key="1">
    <citation type="submission" date="2021-06" db="EMBL/GenBank/DDBJ databases">
        <title>44 bacteria genomes isolated from Dapeng, Shenzhen.</title>
        <authorList>
            <person name="Zheng W."/>
            <person name="Yu S."/>
            <person name="Huang Y."/>
        </authorList>
    </citation>
    <scope>NUCLEOTIDE SEQUENCE</scope>
    <source>
        <strain evidence="3">DP5N28-2</strain>
    </source>
</reference>
<dbReference type="PROSITE" id="PS51819">
    <property type="entry name" value="VOC"/>
    <property type="match status" value="2"/>
</dbReference>
<dbReference type="AlphaFoldDB" id="A0A953HXA3"/>
<evidence type="ECO:0000313" key="4">
    <source>
        <dbReference type="Proteomes" id="UP000753961"/>
    </source>
</evidence>
<dbReference type="SUPFAM" id="SSF54593">
    <property type="entry name" value="Glyoxalase/Bleomycin resistance protein/Dihydroxybiphenyl dioxygenase"/>
    <property type="match status" value="2"/>
</dbReference>
<dbReference type="RefSeq" id="WP_222579859.1">
    <property type="nucleotide sequence ID" value="NZ_JAHVHU010000008.1"/>
</dbReference>
<dbReference type="PANTHER" id="PTHR43048">
    <property type="entry name" value="METHYLMALONYL-COA EPIMERASE"/>
    <property type="match status" value="1"/>
</dbReference>
<proteinExistence type="predicted"/>
<evidence type="ECO:0000256" key="1">
    <source>
        <dbReference type="ARBA" id="ARBA00022723"/>
    </source>
</evidence>
<accession>A0A953HXA3</accession>
<dbReference type="Pfam" id="PF00903">
    <property type="entry name" value="Glyoxalase"/>
    <property type="match status" value="2"/>
</dbReference>
<dbReference type="Proteomes" id="UP000753961">
    <property type="component" value="Unassembled WGS sequence"/>
</dbReference>
<dbReference type="GO" id="GO:0046491">
    <property type="term" value="P:L-methylmalonyl-CoA metabolic process"/>
    <property type="evidence" value="ECO:0007669"/>
    <property type="project" value="TreeGrafter"/>
</dbReference>
<protein>
    <submittedName>
        <fullName evidence="3">VOC family protein</fullName>
    </submittedName>
</protein>
<name>A0A953HXA3_9BACT</name>
<gene>
    <name evidence="3" type="ORF">KUV50_09280</name>
</gene>
<dbReference type="InterPro" id="IPR037523">
    <property type="entry name" value="VOC_core"/>
</dbReference>
<feature type="domain" description="VOC" evidence="2">
    <location>
        <begin position="8"/>
        <end position="148"/>
    </location>
</feature>
<dbReference type="InterPro" id="IPR051785">
    <property type="entry name" value="MMCE/EMCE_epimerase"/>
</dbReference>
<evidence type="ECO:0000313" key="3">
    <source>
        <dbReference type="EMBL" id="MBY5958321.1"/>
    </source>
</evidence>
<feature type="domain" description="VOC" evidence="2">
    <location>
        <begin position="161"/>
        <end position="314"/>
    </location>
</feature>
<sequence length="353" mass="40138">MKKPFISGIQQVGIGVSDVHEAWSWYREHLQVDVPIFEEKAEARLMLPYTGGKPRSRHAVLALNLNGGGGFEIWQYVGRTPQPAEFEIKPGDLGINAIKIKSFDVKSVYDQLSQSGVHMLSRITKDPAGQDHFYFQDPYGNPFEIVHSENWFNKKRQPNGGVGGVVIGVSNMEASMDFYKSILGYDKVIYDTDGPAADMEDFDQDQQSFRRVLLERSAPVTGPFSGLLGDSSLELIQTKSREPHKIFKNRFWGDLGYIHLCFDIIGMDEMRIKCEKYGTPFTVDSSNQFDMGEAAGHFSYIEDPDGTLIEFVETHKIPVLKKLGWYLNLLKRDRTKRLPKYMLRALSLNRVKK</sequence>
<organism evidence="3 4">
    <name type="scientific">Membranihabitans marinus</name>
    <dbReference type="NCBI Taxonomy" id="1227546"/>
    <lineage>
        <taxon>Bacteria</taxon>
        <taxon>Pseudomonadati</taxon>
        <taxon>Bacteroidota</taxon>
        <taxon>Saprospiria</taxon>
        <taxon>Saprospirales</taxon>
        <taxon>Saprospiraceae</taxon>
        <taxon>Membranihabitans</taxon>
    </lineage>
</organism>
<dbReference type="Gene3D" id="3.10.180.10">
    <property type="entry name" value="2,3-Dihydroxybiphenyl 1,2-Dioxygenase, domain 1"/>
    <property type="match status" value="2"/>
</dbReference>